<evidence type="ECO:0000259" key="7">
    <source>
        <dbReference type="Pfam" id="PF02272"/>
    </source>
</evidence>
<sequence length="577" mass="64243">MKQEKWRVQGKKADFERIGKEFGISPIVARLIRNRDLTEAEEIRQYLNGGLDDLNDPMLLPDMEAAAGLLEEKIASGKAIRIIGDYDIDGVCSIYILYRGLKELGARADWRIPHRVQDGYGLNVRLVEEAAADQIDTLLTCDNGIAAIEQIARARELGMAVVVTDHHEVQAELPAADAVVNPKRADNQYPFPGICGAVVAWKLVTVLFARRGMEEKAKDYLEFAALATVGDVMSLQGENRIIVREGLKKLRCTANPGLRALMDCSGILPENLSAYHLGFVIGPCLNAGGRLDTAKRAVEVLLAGEEEAPVLARGLRELNEERKDMTLRGLEQAVGIIEQSSLLRDPVLVVFLPDCHESLAGIIAGRLRERYSRPAFVLTRTEEGLKGSGRSIPAYHMFEGLNRCRELLTKFGGHPMAAGLSLKEENLEELRKRLNQECGLGEEDLVPTVWIDMELPFLYATEELTEQCRLLEPFGNGNEKPVFAARNVQVNRMSRIGKSRNMLKLSLSDASGAELEGLFFGDGDAFCAYYGEKFGGEEVEKAFRGDRNSLRLMVAYYPDINCYQGRRRIQIVIQRYL</sequence>
<organism evidence="9 10">
    <name type="scientific">Cuneatibacter caecimuris</name>
    <dbReference type="NCBI Taxonomy" id="1796618"/>
    <lineage>
        <taxon>Bacteria</taxon>
        <taxon>Bacillati</taxon>
        <taxon>Bacillota</taxon>
        <taxon>Clostridia</taxon>
        <taxon>Lachnospirales</taxon>
        <taxon>Lachnospiraceae</taxon>
        <taxon>Cuneatibacter</taxon>
    </lineage>
</organism>
<dbReference type="SUPFAM" id="SSF64182">
    <property type="entry name" value="DHH phosphoesterases"/>
    <property type="match status" value="1"/>
</dbReference>
<dbReference type="InterPro" id="IPR004610">
    <property type="entry name" value="RecJ"/>
</dbReference>
<dbReference type="Pfam" id="PF02272">
    <property type="entry name" value="DHHA1"/>
    <property type="match status" value="1"/>
</dbReference>
<dbReference type="GO" id="GO:0003676">
    <property type="term" value="F:nucleic acid binding"/>
    <property type="evidence" value="ECO:0007669"/>
    <property type="project" value="InterPro"/>
</dbReference>
<evidence type="ECO:0000256" key="4">
    <source>
        <dbReference type="ARBA" id="ARBA00022801"/>
    </source>
</evidence>
<dbReference type="InterPro" id="IPR051673">
    <property type="entry name" value="SSDNA_exonuclease_RecJ"/>
</dbReference>
<evidence type="ECO:0000259" key="8">
    <source>
        <dbReference type="Pfam" id="PF17768"/>
    </source>
</evidence>
<evidence type="ECO:0000313" key="9">
    <source>
        <dbReference type="EMBL" id="RZT00648.1"/>
    </source>
</evidence>
<dbReference type="InterPro" id="IPR038763">
    <property type="entry name" value="DHH_sf"/>
</dbReference>
<dbReference type="OrthoDB" id="9809852at2"/>
<comment type="similarity">
    <text evidence="1">Belongs to the RecJ family.</text>
</comment>
<feature type="domain" description="RecJ OB" evidence="8">
    <location>
        <begin position="451"/>
        <end position="574"/>
    </location>
</feature>
<dbReference type="Proteomes" id="UP000292927">
    <property type="component" value="Unassembled WGS sequence"/>
</dbReference>
<name>A0A4Q7PK56_9FIRM</name>
<evidence type="ECO:0000256" key="5">
    <source>
        <dbReference type="ARBA" id="ARBA00022839"/>
    </source>
</evidence>
<dbReference type="PANTHER" id="PTHR30255:SF2">
    <property type="entry name" value="SINGLE-STRANDED-DNA-SPECIFIC EXONUCLEASE RECJ"/>
    <property type="match status" value="1"/>
</dbReference>
<dbReference type="Gene3D" id="3.10.310.30">
    <property type="match status" value="1"/>
</dbReference>
<dbReference type="Pfam" id="PF01368">
    <property type="entry name" value="DHH"/>
    <property type="match status" value="1"/>
</dbReference>
<evidence type="ECO:0000256" key="2">
    <source>
        <dbReference type="ARBA" id="ARBA00019841"/>
    </source>
</evidence>
<dbReference type="EMBL" id="SGXF01000003">
    <property type="protein sequence ID" value="RZT00648.1"/>
    <property type="molecule type" value="Genomic_DNA"/>
</dbReference>
<dbReference type="PANTHER" id="PTHR30255">
    <property type="entry name" value="SINGLE-STRANDED-DNA-SPECIFIC EXONUCLEASE RECJ"/>
    <property type="match status" value="1"/>
</dbReference>
<evidence type="ECO:0000256" key="1">
    <source>
        <dbReference type="ARBA" id="ARBA00005915"/>
    </source>
</evidence>
<proteinExistence type="inferred from homology"/>
<dbReference type="NCBIfam" id="TIGR00644">
    <property type="entry name" value="recJ"/>
    <property type="match status" value="1"/>
</dbReference>
<dbReference type="Gene3D" id="3.90.1640.30">
    <property type="match status" value="1"/>
</dbReference>
<accession>A0A4Q7PK56</accession>
<feature type="domain" description="DHHA1" evidence="7">
    <location>
        <begin position="346"/>
        <end position="438"/>
    </location>
</feature>
<dbReference type="RefSeq" id="WP_130435249.1">
    <property type="nucleotide sequence ID" value="NZ_SGXF01000003.1"/>
</dbReference>
<evidence type="ECO:0000256" key="3">
    <source>
        <dbReference type="ARBA" id="ARBA00022722"/>
    </source>
</evidence>
<comment type="caution">
    <text evidence="9">The sequence shown here is derived from an EMBL/GenBank/DDBJ whole genome shotgun (WGS) entry which is preliminary data.</text>
</comment>
<dbReference type="GO" id="GO:0006281">
    <property type="term" value="P:DNA repair"/>
    <property type="evidence" value="ECO:0007669"/>
    <property type="project" value="InterPro"/>
</dbReference>
<dbReference type="InterPro" id="IPR003156">
    <property type="entry name" value="DHHA1_dom"/>
</dbReference>
<dbReference type="GO" id="GO:0006310">
    <property type="term" value="P:DNA recombination"/>
    <property type="evidence" value="ECO:0007669"/>
    <property type="project" value="InterPro"/>
</dbReference>
<evidence type="ECO:0000313" key="10">
    <source>
        <dbReference type="Proteomes" id="UP000292927"/>
    </source>
</evidence>
<keyword evidence="10" id="KW-1185">Reference proteome</keyword>
<dbReference type="InterPro" id="IPR001667">
    <property type="entry name" value="DDH_dom"/>
</dbReference>
<reference evidence="9 10" key="1">
    <citation type="submission" date="2019-02" db="EMBL/GenBank/DDBJ databases">
        <title>Genomic Encyclopedia of Type Strains, Phase IV (KMG-IV): sequencing the most valuable type-strain genomes for metagenomic binning, comparative biology and taxonomic classification.</title>
        <authorList>
            <person name="Goeker M."/>
        </authorList>
    </citation>
    <scope>NUCLEOTIDE SEQUENCE [LARGE SCALE GENOMIC DNA]</scope>
    <source>
        <strain evidence="9 10">DSM 29486</strain>
    </source>
</reference>
<dbReference type="GO" id="GO:0008409">
    <property type="term" value="F:5'-3' exonuclease activity"/>
    <property type="evidence" value="ECO:0007669"/>
    <property type="project" value="InterPro"/>
</dbReference>
<dbReference type="AlphaFoldDB" id="A0A4Q7PK56"/>
<dbReference type="Pfam" id="PF17768">
    <property type="entry name" value="RecJ_OB"/>
    <property type="match status" value="1"/>
</dbReference>
<dbReference type="InterPro" id="IPR041122">
    <property type="entry name" value="RecJ_OB"/>
</dbReference>
<keyword evidence="3" id="KW-0540">Nuclease</keyword>
<keyword evidence="5 9" id="KW-0269">Exonuclease</keyword>
<feature type="domain" description="DDH" evidence="6">
    <location>
        <begin position="80"/>
        <end position="228"/>
    </location>
</feature>
<evidence type="ECO:0000259" key="6">
    <source>
        <dbReference type="Pfam" id="PF01368"/>
    </source>
</evidence>
<protein>
    <recommendedName>
        <fullName evidence="2">Single-stranded-DNA-specific exonuclease RecJ</fullName>
    </recommendedName>
</protein>
<gene>
    <name evidence="9" type="ORF">EV209_1972</name>
</gene>
<keyword evidence="4" id="KW-0378">Hydrolase</keyword>